<organism evidence="1 2">
    <name type="scientific">Leptospira licerasiae str. MMD4847</name>
    <dbReference type="NCBI Taxonomy" id="1049971"/>
    <lineage>
        <taxon>Bacteria</taxon>
        <taxon>Pseudomonadati</taxon>
        <taxon>Spirochaetota</taxon>
        <taxon>Spirochaetia</taxon>
        <taxon>Leptospirales</taxon>
        <taxon>Leptospiraceae</taxon>
        <taxon>Leptospira</taxon>
    </lineage>
</organism>
<keyword evidence="2" id="KW-1185">Reference proteome</keyword>
<evidence type="ECO:0000313" key="2">
    <source>
        <dbReference type="Proteomes" id="UP000018720"/>
    </source>
</evidence>
<reference evidence="1 2" key="1">
    <citation type="submission" date="2012-08" db="EMBL/GenBank/DDBJ databases">
        <authorList>
            <person name="Harkins D.M."/>
            <person name="Durkin A.S."/>
            <person name="Selengut J.D."/>
            <person name="Sanka R."/>
            <person name="DePew J."/>
            <person name="Purushe J."/>
            <person name="Matthias M.A."/>
            <person name="Vinetz J.M."/>
            <person name="Sutton G.G."/>
            <person name="Nelson W.C."/>
            <person name="Fouts D.E."/>
        </authorList>
    </citation>
    <scope>NUCLEOTIDE SEQUENCE [LARGE SCALE GENOMIC DNA]</scope>
    <source>
        <strain evidence="1 2">MMD4847</strain>
    </source>
</reference>
<dbReference type="EMBL" id="AHOM02000001">
    <property type="protein sequence ID" value="EJZ43916.1"/>
    <property type="molecule type" value="Genomic_DNA"/>
</dbReference>
<comment type="caution">
    <text evidence="1">The sequence shown here is derived from an EMBL/GenBank/DDBJ whole genome shotgun (WGS) entry which is preliminary data.</text>
</comment>
<gene>
    <name evidence="1" type="ORF">LEP1GSC178_2010</name>
</gene>
<proteinExistence type="predicted"/>
<evidence type="ECO:0000313" key="1">
    <source>
        <dbReference type="EMBL" id="EJZ43916.1"/>
    </source>
</evidence>
<accession>A0ABN0HE88</accession>
<name>A0ABN0HE88_9LEPT</name>
<protein>
    <submittedName>
        <fullName evidence="1">Uncharacterized protein</fullName>
    </submittedName>
</protein>
<dbReference type="Proteomes" id="UP000018720">
    <property type="component" value="Unassembled WGS sequence"/>
</dbReference>
<sequence length="319" mass="36352">MLGLRHILLCHSPCKASLVPSAYALAKRRNTLVVSRHILKMQFIKEILESPEFGEKYPELVYHKEAVIAAISGVFEYIGDRKEAVRERFLLKPYDFLWEIHVLQILLKQGKRLVKSETKGPDIIIQEDTNRIVIECVSPADWNPKPRGPGFSYTFHEKEKIYRYSSSIKDKIDKILTYKEKEIILDSDISIIAVSGGMQDFGGVFVHLPDIFKAVYPYGQHIYSIPLSSPEESTVEFENRGNVKHPSGSGAELVTDYFCRDEFAIISGILFNPLNILSDSEFDGNGFHYVHNRQATNPLSTGYLKRVKEYIGECPKYGD</sequence>